<protein>
    <submittedName>
        <fullName evidence="1">Uncharacterized protein</fullName>
    </submittedName>
</protein>
<dbReference type="AlphaFoldDB" id="M1V6N4"/>
<dbReference type="RefSeq" id="XP_005538356.1">
    <property type="nucleotide sequence ID" value="XM_005538299.1"/>
</dbReference>
<organism evidence="1 2">
    <name type="scientific">Cyanidioschyzon merolae (strain NIES-3377 / 10D)</name>
    <name type="common">Unicellular red alga</name>
    <dbReference type="NCBI Taxonomy" id="280699"/>
    <lineage>
        <taxon>Eukaryota</taxon>
        <taxon>Rhodophyta</taxon>
        <taxon>Bangiophyceae</taxon>
        <taxon>Cyanidiales</taxon>
        <taxon>Cyanidiaceae</taxon>
        <taxon>Cyanidioschyzon</taxon>
    </lineage>
</organism>
<dbReference type="KEGG" id="cme:CYME_CMR038C"/>
<accession>M1V6N4</accession>
<dbReference type="GeneID" id="16996975"/>
<proteinExistence type="predicted"/>
<dbReference type="EMBL" id="AP006500">
    <property type="protein sequence ID" value="BAM82320.1"/>
    <property type="molecule type" value="Genomic_DNA"/>
</dbReference>
<name>M1V6N4_CYAM1</name>
<keyword evidence="2" id="KW-1185">Reference proteome</keyword>
<dbReference type="Gramene" id="CMR038CT">
    <property type="protein sequence ID" value="CMR038CT"/>
    <property type="gene ID" value="CMR038C"/>
</dbReference>
<sequence length="156" mass="17758">MTCVDDGWKRRHPVFTAAVMIFRLPATELEVKDRYAYSKTRTREARATQSHKRLVKPHIHEHENMLKFQRVCPCEQSGPVLFYSDMDLAAATTTTRTRTTARRRKRPKSRGFALCSWKPALPRSTVSEARPELPSDAAAPCPASARQRCKLLLCAC</sequence>
<dbReference type="HOGENOM" id="CLU_1689215_0_0_1"/>
<dbReference type="Proteomes" id="UP000007014">
    <property type="component" value="Chromosome 18"/>
</dbReference>
<reference evidence="1 2" key="1">
    <citation type="journal article" date="2004" name="Nature">
        <title>Genome sequence of the ultrasmall unicellular red alga Cyanidioschyzon merolae 10D.</title>
        <authorList>
            <person name="Matsuzaki M."/>
            <person name="Misumi O."/>
            <person name="Shin-i T."/>
            <person name="Maruyama S."/>
            <person name="Takahara M."/>
            <person name="Miyagishima S."/>
            <person name="Mori T."/>
            <person name="Nishida K."/>
            <person name="Yagisawa F."/>
            <person name="Nishida K."/>
            <person name="Yoshida Y."/>
            <person name="Nishimura Y."/>
            <person name="Nakao S."/>
            <person name="Kobayashi T."/>
            <person name="Momoyama Y."/>
            <person name="Higashiyama T."/>
            <person name="Minoda A."/>
            <person name="Sano M."/>
            <person name="Nomoto H."/>
            <person name="Oishi K."/>
            <person name="Hayashi H."/>
            <person name="Ohta F."/>
            <person name="Nishizaka S."/>
            <person name="Haga S."/>
            <person name="Miura S."/>
            <person name="Morishita T."/>
            <person name="Kabeya Y."/>
            <person name="Terasawa K."/>
            <person name="Suzuki Y."/>
            <person name="Ishii Y."/>
            <person name="Asakawa S."/>
            <person name="Takano H."/>
            <person name="Ohta N."/>
            <person name="Kuroiwa H."/>
            <person name="Tanaka K."/>
            <person name="Shimizu N."/>
            <person name="Sugano S."/>
            <person name="Sato N."/>
            <person name="Nozaki H."/>
            <person name="Ogasawara N."/>
            <person name="Kohara Y."/>
            <person name="Kuroiwa T."/>
        </authorList>
    </citation>
    <scope>NUCLEOTIDE SEQUENCE [LARGE SCALE GENOMIC DNA]</scope>
    <source>
        <strain evidence="1 2">10D</strain>
    </source>
</reference>
<evidence type="ECO:0000313" key="1">
    <source>
        <dbReference type="EMBL" id="BAM82320.1"/>
    </source>
</evidence>
<evidence type="ECO:0000313" key="2">
    <source>
        <dbReference type="Proteomes" id="UP000007014"/>
    </source>
</evidence>
<gene>
    <name evidence="1" type="ORF">CYME_CMR038C</name>
</gene>
<reference evidence="1 2" key="2">
    <citation type="journal article" date="2007" name="BMC Biol.">
        <title>A 100%-complete sequence reveals unusually simple genomic features in the hot-spring red alga Cyanidioschyzon merolae.</title>
        <authorList>
            <person name="Nozaki H."/>
            <person name="Takano H."/>
            <person name="Misumi O."/>
            <person name="Terasawa K."/>
            <person name="Matsuzaki M."/>
            <person name="Maruyama S."/>
            <person name="Nishida K."/>
            <person name="Yagisawa F."/>
            <person name="Yoshida Y."/>
            <person name="Fujiwara T."/>
            <person name="Takio S."/>
            <person name="Tamura K."/>
            <person name="Chung S.J."/>
            <person name="Nakamura S."/>
            <person name="Kuroiwa H."/>
            <person name="Tanaka K."/>
            <person name="Sato N."/>
            <person name="Kuroiwa T."/>
        </authorList>
    </citation>
    <scope>NUCLEOTIDE SEQUENCE [LARGE SCALE GENOMIC DNA]</scope>
    <source>
        <strain evidence="1 2">10D</strain>
    </source>
</reference>